<dbReference type="Proteomes" id="UP000005104">
    <property type="component" value="Chromosome"/>
</dbReference>
<evidence type="ECO:0000313" key="2">
    <source>
        <dbReference type="EMBL" id="EHQ91415.1"/>
    </source>
</evidence>
<dbReference type="CDD" id="cd18085">
    <property type="entry name" value="TM1570-like"/>
    <property type="match status" value="1"/>
</dbReference>
<evidence type="ECO:0000313" key="3">
    <source>
        <dbReference type="Proteomes" id="UP000005104"/>
    </source>
</evidence>
<keyword evidence="3" id="KW-1185">Reference proteome</keyword>
<dbReference type="Pfam" id="PF09936">
    <property type="entry name" value="Methyltrn_RNA_4"/>
    <property type="match status" value="1"/>
</dbReference>
<protein>
    <recommendedName>
        <fullName evidence="1">tRNA (guanine-N(1)-)-methyltransferase C-terminal domain-containing protein</fullName>
    </recommendedName>
</protein>
<dbReference type="InterPro" id="IPR019230">
    <property type="entry name" value="RNA_MeTrfase_C_dom"/>
</dbReference>
<dbReference type="eggNOG" id="COG4752">
    <property type="taxonomic scope" value="Bacteria"/>
</dbReference>
<accession>H5XYD6</accession>
<organism evidence="2 3">
    <name type="scientific">Desulfosporosinus youngiae DSM 17734</name>
    <dbReference type="NCBI Taxonomy" id="768710"/>
    <lineage>
        <taxon>Bacteria</taxon>
        <taxon>Bacillati</taxon>
        <taxon>Bacillota</taxon>
        <taxon>Clostridia</taxon>
        <taxon>Eubacteriales</taxon>
        <taxon>Desulfitobacteriaceae</taxon>
        <taxon>Desulfosporosinus</taxon>
    </lineage>
</organism>
<sequence length="186" mass="21017">MAADIYLALVHSPVYNKNMETVATSITNLDLHDIARCSTTYGVKRYYVVHPAEAQRQLAKRIMGFWQEGYGAEYNPDRQEAFGRVKIANDLAEVYAEIEAEHGLAPIKVATDARKYANTVTYAQLREDIETIETPIILLFGTGWGLLKEDVESMDRILEPIYGPTEYNHLSVRSAVSIILDRLRGH</sequence>
<evidence type="ECO:0000259" key="1">
    <source>
        <dbReference type="Pfam" id="PF09936"/>
    </source>
</evidence>
<reference evidence="2 3" key="1">
    <citation type="submission" date="2011-11" db="EMBL/GenBank/DDBJ databases">
        <title>The Noncontiguous Finished genome of Desulfosporosinus youngiae DSM 17734.</title>
        <authorList>
            <consortium name="US DOE Joint Genome Institute (JGI-PGF)"/>
            <person name="Lucas S."/>
            <person name="Han J."/>
            <person name="Lapidus A."/>
            <person name="Cheng J.-F."/>
            <person name="Goodwin L."/>
            <person name="Pitluck S."/>
            <person name="Peters L."/>
            <person name="Ovchinnikova G."/>
            <person name="Lu M."/>
            <person name="Land M.L."/>
            <person name="Hauser L."/>
            <person name="Pester M."/>
            <person name="Spring S."/>
            <person name="Ollivier B."/>
            <person name="Rattei T."/>
            <person name="Klenk H.-P."/>
            <person name="Wagner M."/>
            <person name="Loy A."/>
            <person name="Woyke T.J."/>
        </authorList>
    </citation>
    <scope>NUCLEOTIDE SEQUENCE [LARGE SCALE GENOMIC DNA]</scope>
    <source>
        <strain evidence="2 3">DSM 17734</strain>
    </source>
</reference>
<dbReference type="HOGENOM" id="CLU_1414575_0_0_9"/>
<dbReference type="EMBL" id="CM001441">
    <property type="protein sequence ID" value="EHQ91415.1"/>
    <property type="molecule type" value="Genomic_DNA"/>
</dbReference>
<proteinExistence type="predicted"/>
<name>H5XYD6_9FIRM</name>
<dbReference type="Gene3D" id="3.40.1280.10">
    <property type="match status" value="1"/>
</dbReference>
<dbReference type="InterPro" id="IPR029026">
    <property type="entry name" value="tRNA_m1G_MTases_N"/>
</dbReference>
<gene>
    <name evidence="2" type="ORF">DesyoDRAFT_4461</name>
</gene>
<dbReference type="OrthoDB" id="9794931at2"/>
<dbReference type="STRING" id="768710.DesyoDRAFT_4461"/>
<dbReference type="AlphaFoldDB" id="H5XYD6"/>
<dbReference type="RefSeq" id="WP_007786334.1">
    <property type="nucleotide sequence ID" value="NZ_CM001441.1"/>
</dbReference>
<feature type="domain" description="tRNA (guanine-N(1)-)-methyltransferase C-terminal" evidence="1">
    <location>
        <begin position="5"/>
        <end position="184"/>
    </location>
</feature>